<evidence type="ECO:0000313" key="1">
    <source>
        <dbReference type="EMBL" id="OGY23291.1"/>
    </source>
</evidence>
<protein>
    <submittedName>
        <fullName evidence="1">Uncharacterized protein</fullName>
    </submittedName>
</protein>
<name>A0A1G1W6N6_9BACT</name>
<sequence>MLTPNSPMNYIEPLFTDIAKKNHEKSINIDTLYFYFKKNLGYSNPKKMKAFAQTLKEFKYLAIISDGLFSINWKKLSEDYPANPEFKLMLASLKVDDNA</sequence>
<dbReference type="AlphaFoldDB" id="A0A1G1W6N6"/>
<evidence type="ECO:0000313" key="2">
    <source>
        <dbReference type="Proteomes" id="UP000176631"/>
    </source>
</evidence>
<dbReference type="STRING" id="1802593.A2172_03745"/>
<comment type="caution">
    <text evidence="1">The sequence shown here is derived from an EMBL/GenBank/DDBJ whole genome shotgun (WGS) entry which is preliminary data.</text>
</comment>
<accession>A0A1G1W6N6</accession>
<dbReference type="Proteomes" id="UP000176631">
    <property type="component" value="Unassembled WGS sequence"/>
</dbReference>
<dbReference type="EMBL" id="MHCP01000027">
    <property type="protein sequence ID" value="OGY23291.1"/>
    <property type="molecule type" value="Genomic_DNA"/>
</dbReference>
<organism evidence="1 2">
    <name type="scientific">Candidatus Woykebacteria bacterium RBG_13_40_15</name>
    <dbReference type="NCBI Taxonomy" id="1802593"/>
    <lineage>
        <taxon>Bacteria</taxon>
        <taxon>Candidatus Woykeibacteriota</taxon>
    </lineage>
</organism>
<reference evidence="1 2" key="1">
    <citation type="journal article" date="2016" name="Nat. Commun.">
        <title>Thousands of microbial genomes shed light on interconnected biogeochemical processes in an aquifer system.</title>
        <authorList>
            <person name="Anantharaman K."/>
            <person name="Brown C.T."/>
            <person name="Hug L.A."/>
            <person name="Sharon I."/>
            <person name="Castelle C.J."/>
            <person name="Probst A.J."/>
            <person name="Thomas B.C."/>
            <person name="Singh A."/>
            <person name="Wilkins M.J."/>
            <person name="Karaoz U."/>
            <person name="Brodie E.L."/>
            <person name="Williams K.H."/>
            <person name="Hubbard S.S."/>
            <person name="Banfield J.F."/>
        </authorList>
    </citation>
    <scope>NUCLEOTIDE SEQUENCE [LARGE SCALE GENOMIC DNA]</scope>
</reference>
<gene>
    <name evidence="1" type="ORF">A2172_03745</name>
</gene>
<proteinExistence type="predicted"/>